<reference evidence="2 3" key="1">
    <citation type="submission" date="2016-09" db="EMBL/GenBank/DDBJ databases">
        <title>Desulfuribacillus arsenicus sp. nov., an obligately anaerobic, dissimilatory arsenic- and antimonate-reducing bacterium isolated from anoxic sediments.</title>
        <authorList>
            <person name="Abin C.A."/>
            <person name="Hollibaugh J.T."/>
        </authorList>
    </citation>
    <scope>NUCLEOTIDE SEQUENCE [LARGE SCALE GENOMIC DNA]</scope>
    <source>
        <strain evidence="2 3">MLFW-2</strain>
    </source>
</reference>
<dbReference type="OrthoDB" id="1724157at2"/>
<dbReference type="Proteomes" id="UP000095255">
    <property type="component" value="Unassembled WGS sequence"/>
</dbReference>
<dbReference type="AlphaFoldDB" id="A0A1E5L9W9"/>
<comment type="caution">
    <text evidence="2">The sequence shown here is derived from an EMBL/GenBank/DDBJ whole genome shotgun (WGS) entry which is preliminary data.</text>
</comment>
<feature type="transmembrane region" description="Helical" evidence="1">
    <location>
        <begin position="122"/>
        <end position="142"/>
    </location>
</feature>
<organism evidence="2 3">
    <name type="scientific">Desulfuribacillus stibiiarsenatis</name>
    <dbReference type="NCBI Taxonomy" id="1390249"/>
    <lineage>
        <taxon>Bacteria</taxon>
        <taxon>Bacillati</taxon>
        <taxon>Bacillota</taxon>
        <taxon>Desulfuribacillia</taxon>
        <taxon>Desulfuribacillales</taxon>
        <taxon>Desulfuribacillaceae</taxon>
        <taxon>Desulfuribacillus</taxon>
    </lineage>
</organism>
<feature type="transmembrane region" description="Helical" evidence="1">
    <location>
        <begin position="55"/>
        <end position="78"/>
    </location>
</feature>
<evidence type="ECO:0000313" key="2">
    <source>
        <dbReference type="EMBL" id="OEH86922.1"/>
    </source>
</evidence>
<dbReference type="RefSeq" id="WP_069700800.1">
    <property type="nucleotide sequence ID" value="NZ_MJAT01000001.1"/>
</dbReference>
<sequence>MSWIIVFVASWILFFILRRPDPTYKTYIAGVLAILMQLSIDINAHYLDLYYIHSIYLSFHGSPLCFTFGPVFVMGVLFVQYLPFCKTWQILHIGVFVTLFFVFELFVLWLGDLEYVHWNYYASMYINVMVFLALAWYGTLFVQEKRQEER</sequence>
<keyword evidence="3" id="KW-1185">Reference proteome</keyword>
<accession>A0A1E5L9W9</accession>
<dbReference type="STRING" id="1390249.BHU72_01280"/>
<name>A0A1E5L9W9_9FIRM</name>
<gene>
    <name evidence="2" type="ORF">BHU72_01280</name>
</gene>
<evidence type="ECO:0000256" key="1">
    <source>
        <dbReference type="SAM" id="Phobius"/>
    </source>
</evidence>
<keyword evidence="1" id="KW-0812">Transmembrane</keyword>
<keyword evidence="1" id="KW-1133">Transmembrane helix</keyword>
<protein>
    <submittedName>
        <fullName evidence="2">Uncharacterized protein</fullName>
    </submittedName>
</protein>
<proteinExistence type="predicted"/>
<keyword evidence="1" id="KW-0472">Membrane</keyword>
<evidence type="ECO:0000313" key="3">
    <source>
        <dbReference type="Proteomes" id="UP000095255"/>
    </source>
</evidence>
<feature type="transmembrane region" description="Helical" evidence="1">
    <location>
        <begin position="90"/>
        <end position="110"/>
    </location>
</feature>
<dbReference type="EMBL" id="MJAT01000001">
    <property type="protein sequence ID" value="OEH86922.1"/>
    <property type="molecule type" value="Genomic_DNA"/>
</dbReference>